<proteinExistence type="predicted"/>
<dbReference type="Proteomes" id="UP000008281">
    <property type="component" value="Unassembled WGS sequence"/>
</dbReference>
<name>E3MED3_CAERE</name>
<evidence type="ECO:0000313" key="3">
    <source>
        <dbReference type="Proteomes" id="UP000008281"/>
    </source>
</evidence>
<protein>
    <submittedName>
        <fullName evidence="2">Uncharacterized protein</fullName>
    </submittedName>
</protein>
<evidence type="ECO:0000313" key="2">
    <source>
        <dbReference type="EMBL" id="EFO99483.1"/>
    </source>
</evidence>
<dbReference type="KEGG" id="crq:GCK72_025860"/>
<feature type="region of interest" description="Disordered" evidence="1">
    <location>
        <begin position="147"/>
        <end position="166"/>
    </location>
</feature>
<organism evidence="3">
    <name type="scientific">Caenorhabditis remanei</name>
    <name type="common">Caenorhabditis vulgaris</name>
    <dbReference type="NCBI Taxonomy" id="31234"/>
    <lineage>
        <taxon>Eukaryota</taxon>
        <taxon>Metazoa</taxon>
        <taxon>Ecdysozoa</taxon>
        <taxon>Nematoda</taxon>
        <taxon>Chromadorea</taxon>
        <taxon>Rhabditida</taxon>
        <taxon>Rhabditina</taxon>
        <taxon>Rhabditomorpha</taxon>
        <taxon>Rhabditoidea</taxon>
        <taxon>Rhabditidae</taxon>
        <taxon>Peloderinae</taxon>
        <taxon>Caenorhabditis</taxon>
    </lineage>
</organism>
<dbReference type="CTD" id="9817017"/>
<keyword evidence="3" id="KW-1185">Reference proteome</keyword>
<dbReference type="GeneID" id="9817017"/>
<evidence type="ECO:0000256" key="1">
    <source>
        <dbReference type="SAM" id="MobiDB-lite"/>
    </source>
</evidence>
<accession>E3MED3</accession>
<dbReference type="RefSeq" id="XP_003105565.2">
    <property type="nucleotide sequence ID" value="XM_003105517.2"/>
</dbReference>
<feature type="region of interest" description="Disordered" evidence="1">
    <location>
        <begin position="89"/>
        <end position="121"/>
    </location>
</feature>
<dbReference type="EMBL" id="DS268438">
    <property type="protein sequence ID" value="EFO99483.1"/>
    <property type="molecule type" value="Genomic_DNA"/>
</dbReference>
<dbReference type="AlphaFoldDB" id="E3MED3"/>
<sequence length="281" mass="31936">MFHTTTDFAKSLWSVLFKQSEGGESYSESEIIRIYDKSTSPGLANKTLQKFGCSLTEILTYSAYFYLDNQGWKIHRCNDKFGRPLDEESQQEMYVPTQHQKPYQDVHHNHSPNSNEEDRELIPGERGWAFYTAPKWTSRYDRNAALGLPSNGNQERGRQDSFPSTSSVIVPPAVLERFASIVIGSRFDGHQPFASKRQLPASRVVFGDAREVLKTNIAAAARKLPVGKFSIDDLIEEIRSLSNGDRKQVNDMTRYYLFNMNKRQFSLVDGSGGAQANKLYE</sequence>
<dbReference type="HOGENOM" id="CLU_991239_0_0_1"/>
<gene>
    <name evidence="2" type="ORF">CRE_22376</name>
</gene>
<reference evidence="2" key="1">
    <citation type="submission" date="2007-07" db="EMBL/GenBank/DDBJ databases">
        <title>PCAP assembly of the Caenorhabditis remanei genome.</title>
        <authorList>
            <consortium name="The Caenorhabditis remanei Sequencing Consortium"/>
            <person name="Wilson R.K."/>
        </authorList>
    </citation>
    <scope>NUCLEOTIDE SEQUENCE [LARGE SCALE GENOMIC DNA]</scope>
    <source>
        <strain evidence="2">PB4641</strain>
    </source>
</reference>